<gene>
    <name evidence="1" type="ORF">SS1G_06153</name>
</gene>
<evidence type="ECO:0000313" key="1">
    <source>
        <dbReference type="EMBL" id="EDO03672.1"/>
    </source>
</evidence>
<protein>
    <submittedName>
        <fullName evidence="1">Uncharacterized protein</fullName>
    </submittedName>
</protein>
<sequence length="147" mass="16701">MEDLGYISPLKSWKEIYVFIISLEYGSDISMEKECSYIDEGIEERYIGLKIEMEMRIIESWFLYTEGWKRNRGELGIDVDWECMGGSFEDVVGGLGGSGGGLRGNGEISLVAEWWDSREELRGGRGFANMDADVEGVKYKHEDGDMK</sequence>
<keyword evidence="2" id="KW-1185">Reference proteome</keyword>
<name>A7ELF6_SCLS1</name>
<accession>A7ELF6</accession>
<evidence type="ECO:0000313" key="2">
    <source>
        <dbReference type="Proteomes" id="UP000001312"/>
    </source>
</evidence>
<reference evidence="2" key="1">
    <citation type="journal article" date="2011" name="PLoS Genet.">
        <title>Genomic analysis of the necrotrophic fungal pathogens Sclerotinia sclerotiorum and Botrytis cinerea.</title>
        <authorList>
            <person name="Amselem J."/>
            <person name="Cuomo C.A."/>
            <person name="van Kan J.A."/>
            <person name="Viaud M."/>
            <person name="Benito E.P."/>
            <person name="Couloux A."/>
            <person name="Coutinho P.M."/>
            <person name="de Vries R.P."/>
            <person name="Dyer P.S."/>
            <person name="Fillinger S."/>
            <person name="Fournier E."/>
            <person name="Gout L."/>
            <person name="Hahn M."/>
            <person name="Kohn L."/>
            <person name="Lapalu N."/>
            <person name="Plummer K.M."/>
            <person name="Pradier J.M."/>
            <person name="Quevillon E."/>
            <person name="Sharon A."/>
            <person name="Simon A."/>
            <person name="ten Have A."/>
            <person name="Tudzynski B."/>
            <person name="Tudzynski P."/>
            <person name="Wincker P."/>
            <person name="Andrew M."/>
            <person name="Anthouard V."/>
            <person name="Beever R.E."/>
            <person name="Beffa R."/>
            <person name="Benoit I."/>
            <person name="Bouzid O."/>
            <person name="Brault B."/>
            <person name="Chen Z."/>
            <person name="Choquer M."/>
            <person name="Collemare J."/>
            <person name="Cotton P."/>
            <person name="Danchin E.G."/>
            <person name="Da Silva C."/>
            <person name="Gautier A."/>
            <person name="Giraud C."/>
            <person name="Giraud T."/>
            <person name="Gonzalez C."/>
            <person name="Grossetete S."/>
            <person name="Guldener U."/>
            <person name="Henrissat B."/>
            <person name="Howlett B.J."/>
            <person name="Kodira C."/>
            <person name="Kretschmer M."/>
            <person name="Lappartient A."/>
            <person name="Leroch M."/>
            <person name="Levis C."/>
            <person name="Mauceli E."/>
            <person name="Neuveglise C."/>
            <person name="Oeser B."/>
            <person name="Pearson M."/>
            <person name="Poulain J."/>
            <person name="Poussereau N."/>
            <person name="Quesneville H."/>
            <person name="Rascle C."/>
            <person name="Schumacher J."/>
            <person name="Segurens B."/>
            <person name="Sexton A."/>
            <person name="Silva E."/>
            <person name="Sirven C."/>
            <person name="Soanes D.M."/>
            <person name="Talbot N.J."/>
            <person name="Templeton M."/>
            <person name="Yandava C."/>
            <person name="Yarden O."/>
            <person name="Zeng Q."/>
            <person name="Rollins J.A."/>
            <person name="Lebrun M.H."/>
            <person name="Dickman M."/>
        </authorList>
    </citation>
    <scope>NUCLEOTIDE SEQUENCE [LARGE SCALE GENOMIC DNA]</scope>
    <source>
        <strain evidence="2">ATCC 18683 / 1980 / Ss-1</strain>
    </source>
</reference>
<dbReference type="EMBL" id="CH476627">
    <property type="protein sequence ID" value="EDO03672.1"/>
    <property type="molecule type" value="Genomic_DNA"/>
</dbReference>
<dbReference type="RefSeq" id="XP_001593231.1">
    <property type="nucleotide sequence ID" value="XM_001593181.1"/>
</dbReference>
<organism evidence="1 2">
    <name type="scientific">Sclerotinia sclerotiorum (strain ATCC 18683 / 1980 / Ss-1)</name>
    <name type="common">White mold</name>
    <name type="synonym">Whetzelinia sclerotiorum</name>
    <dbReference type="NCBI Taxonomy" id="665079"/>
    <lineage>
        <taxon>Eukaryota</taxon>
        <taxon>Fungi</taxon>
        <taxon>Dikarya</taxon>
        <taxon>Ascomycota</taxon>
        <taxon>Pezizomycotina</taxon>
        <taxon>Leotiomycetes</taxon>
        <taxon>Helotiales</taxon>
        <taxon>Sclerotiniaceae</taxon>
        <taxon>Sclerotinia</taxon>
    </lineage>
</organism>
<dbReference type="AlphaFoldDB" id="A7ELF6"/>
<dbReference type="KEGG" id="ssl:SS1G_06153"/>
<dbReference type="InParanoid" id="A7ELF6"/>
<dbReference type="Proteomes" id="UP000001312">
    <property type="component" value="Unassembled WGS sequence"/>
</dbReference>
<dbReference type="HOGENOM" id="CLU_1769223_0_0_1"/>
<dbReference type="GeneID" id="5489047"/>
<proteinExistence type="predicted"/>